<dbReference type="InterPro" id="IPR008250">
    <property type="entry name" value="ATPase_P-typ_transduc_dom_A_sf"/>
</dbReference>
<evidence type="ECO:0000256" key="7">
    <source>
        <dbReference type="ARBA" id="ARBA00022840"/>
    </source>
</evidence>
<dbReference type="GO" id="GO:1902600">
    <property type="term" value="P:proton transmembrane transport"/>
    <property type="evidence" value="ECO:0007669"/>
    <property type="project" value="TreeGrafter"/>
</dbReference>
<dbReference type="InterPro" id="IPR004014">
    <property type="entry name" value="ATPase_P-typ_cation-transptr_N"/>
</dbReference>
<dbReference type="InterPro" id="IPR059000">
    <property type="entry name" value="ATPase_P-type_domA"/>
</dbReference>
<dbReference type="GO" id="GO:0005886">
    <property type="term" value="C:plasma membrane"/>
    <property type="evidence" value="ECO:0007669"/>
    <property type="project" value="UniProtKB-SubCell"/>
</dbReference>
<dbReference type="InterPro" id="IPR050510">
    <property type="entry name" value="Cation_transp_ATPase_P-type"/>
</dbReference>
<evidence type="ECO:0000256" key="4">
    <source>
        <dbReference type="ARBA" id="ARBA00022553"/>
    </source>
</evidence>
<dbReference type="InterPro" id="IPR023298">
    <property type="entry name" value="ATPase_P-typ_TM_dom_sf"/>
</dbReference>
<dbReference type="SFLD" id="SFLDS00003">
    <property type="entry name" value="Haloacid_Dehalogenase"/>
    <property type="match status" value="1"/>
</dbReference>
<keyword evidence="9" id="KW-1278">Translocase</keyword>
<feature type="transmembrane region" description="Helical" evidence="12">
    <location>
        <begin position="791"/>
        <end position="814"/>
    </location>
</feature>
<evidence type="ECO:0000256" key="9">
    <source>
        <dbReference type="ARBA" id="ARBA00022967"/>
    </source>
</evidence>
<evidence type="ECO:0000256" key="12">
    <source>
        <dbReference type="SAM" id="Phobius"/>
    </source>
</evidence>
<dbReference type="PRINTS" id="PR00119">
    <property type="entry name" value="CATATPASE"/>
</dbReference>
<evidence type="ECO:0000256" key="3">
    <source>
        <dbReference type="ARBA" id="ARBA00022475"/>
    </source>
</evidence>
<dbReference type="PROSITE" id="PS00154">
    <property type="entry name" value="ATPASE_E1_E2"/>
    <property type="match status" value="1"/>
</dbReference>
<dbReference type="GO" id="GO:1990573">
    <property type="term" value="P:potassium ion import across plasma membrane"/>
    <property type="evidence" value="ECO:0007669"/>
    <property type="project" value="TreeGrafter"/>
</dbReference>
<feature type="transmembrane region" description="Helical" evidence="12">
    <location>
        <begin position="280"/>
        <end position="308"/>
    </location>
</feature>
<reference evidence="14 15" key="1">
    <citation type="journal article" date="2014" name="Syst. Appl. Microbiol.">
        <title>Complete genomes of freshwater sulfur oxidizers Sulfuricella denitrificans skB26 and Sulfuritalea hydrogenivorans sk43H: genetic insights into the sulfur oxidation pathway of betaproteobacteria.</title>
        <authorList>
            <person name="Watanabe T."/>
            <person name="Kojima H."/>
            <person name="Fukui M."/>
        </authorList>
    </citation>
    <scope>NUCLEOTIDE SEQUENCE [LARGE SCALE GENOMIC DNA]</scope>
    <source>
        <strain evidence="14">DSM22779</strain>
    </source>
</reference>
<dbReference type="GO" id="GO:0005524">
    <property type="term" value="F:ATP binding"/>
    <property type="evidence" value="ECO:0007669"/>
    <property type="project" value="UniProtKB-KW"/>
</dbReference>
<dbReference type="PRINTS" id="PR00120">
    <property type="entry name" value="HATPASE"/>
</dbReference>
<dbReference type="KEGG" id="shd:SUTH_03093"/>
<gene>
    <name evidence="14" type="ORF">SUTH_03093</name>
</gene>
<keyword evidence="8" id="KW-0460">Magnesium</keyword>
<dbReference type="Pfam" id="PF08282">
    <property type="entry name" value="Hydrolase_3"/>
    <property type="match status" value="1"/>
</dbReference>
<keyword evidence="15" id="KW-1185">Reference proteome</keyword>
<dbReference type="InterPro" id="IPR044492">
    <property type="entry name" value="P_typ_ATPase_HD_dom"/>
</dbReference>
<dbReference type="SUPFAM" id="SSF56784">
    <property type="entry name" value="HAD-like"/>
    <property type="match status" value="1"/>
</dbReference>
<feature type="transmembrane region" description="Helical" evidence="12">
    <location>
        <begin position="751"/>
        <end position="770"/>
    </location>
</feature>
<dbReference type="Pfam" id="PF13246">
    <property type="entry name" value="Cation_ATPase"/>
    <property type="match status" value="1"/>
</dbReference>
<dbReference type="GO" id="GO:0005391">
    <property type="term" value="F:P-type sodium:potassium-exchanging transporter activity"/>
    <property type="evidence" value="ECO:0007669"/>
    <property type="project" value="TreeGrafter"/>
</dbReference>
<evidence type="ECO:0000256" key="2">
    <source>
        <dbReference type="ARBA" id="ARBA00005675"/>
    </source>
</evidence>
<dbReference type="InterPro" id="IPR006068">
    <property type="entry name" value="ATPase_P-typ_cation-transptr_C"/>
</dbReference>
<keyword evidence="10 12" id="KW-1133">Transmembrane helix</keyword>
<dbReference type="Proteomes" id="UP000031637">
    <property type="component" value="Chromosome"/>
</dbReference>
<dbReference type="NCBIfam" id="TIGR01494">
    <property type="entry name" value="ATPase_P-type"/>
    <property type="match status" value="2"/>
</dbReference>
<keyword evidence="6" id="KW-0547">Nucleotide-binding</keyword>
<dbReference type="HOGENOM" id="CLU_002360_3_0_4"/>
<dbReference type="FunFam" id="3.40.50.1000:FF:000028">
    <property type="entry name" value="Calcium-transporting P-type ATPase, putative"/>
    <property type="match status" value="1"/>
</dbReference>
<keyword evidence="3" id="KW-1003">Cell membrane</keyword>
<dbReference type="AlphaFoldDB" id="W0SJK3"/>
<dbReference type="SFLD" id="SFLDF00027">
    <property type="entry name" value="p-type_atpase"/>
    <property type="match status" value="1"/>
</dbReference>
<dbReference type="Pfam" id="PF00689">
    <property type="entry name" value="Cation_ATPase_C"/>
    <property type="match status" value="1"/>
</dbReference>
<dbReference type="GO" id="GO:0030007">
    <property type="term" value="P:intracellular potassium ion homeostasis"/>
    <property type="evidence" value="ECO:0007669"/>
    <property type="project" value="TreeGrafter"/>
</dbReference>
<name>W0SJK3_9PROT</name>
<evidence type="ECO:0000256" key="6">
    <source>
        <dbReference type="ARBA" id="ARBA00022741"/>
    </source>
</evidence>
<keyword evidence="7" id="KW-0067">ATP-binding</keyword>
<dbReference type="OrthoDB" id="8552577at2"/>
<evidence type="ECO:0000256" key="10">
    <source>
        <dbReference type="ARBA" id="ARBA00022989"/>
    </source>
</evidence>
<dbReference type="PANTHER" id="PTHR43294:SF21">
    <property type="entry name" value="CATION TRANSPORTING ATPASE"/>
    <property type="match status" value="1"/>
</dbReference>
<keyword evidence="5 12" id="KW-0812">Transmembrane</keyword>
<dbReference type="SFLD" id="SFLDG00002">
    <property type="entry name" value="C1.7:_P-type_atpase_like"/>
    <property type="match status" value="1"/>
</dbReference>
<dbReference type="Gene3D" id="1.20.1110.10">
    <property type="entry name" value="Calcium-transporting ATPase, transmembrane domain"/>
    <property type="match status" value="1"/>
</dbReference>
<dbReference type="Gene3D" id="3.40.50.1000">
    <property type="entry name" value="HAD superfamily/HAD-like"/>
    <property type="match status" value="1"/>
</dbReference>
<comment type="similarity">
    <text evidence="2">Belongs to the cation transport ATPase (P-type) (TC 3.A.3) family. Type IIA subfamily.</text>
</comment>
<feature type="transmembrane region" description="Helical" evidence="12">
    <location>
        <begin position="727"/>
        <end position="745"/>
    </location>
</feature>
<feature type="domain" description="Cation-transporting P-type ATPase N-terminal" evidence="13">
    <location>
        <begin position="15"/>
        <end position="89"/>
    </location>
</feature>
<feature type="transmembrane region" description="Helical" evidence="12">
    <location>
        <begin position="891"/>
        <end position="910"/>
    </location>
</feature>
<dbReference type="InterPro" id="IPR001757">
    <property type="entry name" value="P_typ_ATPase"/>
</dbReference>
<evidence type="ECO:0000259" key="13">
    <source>
        <dbReference type="SMART" id="SM00831"/>
    </source>
</evidence>
<dbReference type="SUPFAM" id="SSF81653">
    <property type="entry name" value="Calcium ATPase, transduction domain A"/>
    <property type="match status" value="1"/>
</dbReference>
<dbReference type="GO" id="GO:0016887">
    <property type="term" value="F:ATP hydrolysis activity"/>
    <property type="evidence" value="ECO:0007669"/>
    <property type="project" value="InterPro"/>
</dbReference>
<dbReference type="InterPro" id="IPR018303">
    <property type="entry name" value="ATPase_P-typ_P_site"/>
</dbReference>
<dbReference type="Gene3D" id="2.70.150.10">
    <property type="entry name" value="Calcium-transporting ATPase, cytoplasmic transduction domain A"/>
    <property type="match status" value="1"/>
</dbReference>
<dbReference type="Pfam" id="PF00122">
    <property type="entry name" value="E1-E2_ATPase"/>
    <property type="match status" value="1"/>
</dbReference>
<dbReference type="SMART" id="SM00831">
    <property type="entry name" value="Cation_ATPase_N"/>
    <property type="match status" value="1"/>
</dbReference>
<keyword evidence="4" id="KW-0597">Phosphoprotein</keyword>
<dbReference type="EMBL" id="AP012547">
    <property type="protein sequence ID" value="BAO30871.1"/>
    <property type="molecule type" value="Genomic_DNA"/>
</dbReference>
<dbReference type="SUPFAM" id="SSF81665">
    <property type="entry name" value="Calcium ATPase, transmembrane domain M"/>
    <property type="match status" value="1"/>
</dbReference>
<evidence type="ECO:0000256" key="5">
    <source>
        <dbReference type="ARBA" id="ARBA00022692"/>
    </source>
</evidence>
<dbReference type="Gene3D" id="3.40.1110.10">
    <property type="entry name" value="Calcium-transporting ATPase, cytoplasmic domain N"/>
    <property type="match status" value="1"/>
</dbReference>
<dbReference type="Pfam" id="PF00690">
    <property type="entry name" value="Cation_ATPase_N"/>
    <property type="match status" value="1"/>
</dbReference>
<dbReference type="SUPFAM" id="SSF81660">
    <property type="entry name" value="Metal cation-transporting ATPase, ATP-binding domain N"/>
    <property type="match status" value="1"/>
</dbReference>
<dbReference type="InterPro" id="IPR023214">
    <property type="entry name" value="HAD_sf"/>
</dbReference>
<accession>W0SJK3</accession>
<dbReference type="FunFam" id="3.40.50.1000:FF:000001">
    <property type="entry name" value="Phospholipid-transporting ATPase IC"/>
    <property type="match status" value="1"/>
</dbReference>
<evidence type="ECO:0000313" key="14">
    <source>
        <dbReference type="EMBL" id="BAO30871.1"/>
    </source>
</evidence>
<evidence type="ECO:0000256" key="1">
    <source>
        <dbReference type="ARBA" id="ARBA00004651"/>
    </source>
</evidence>
<proteinExistence type="inferred from homology"/>
<comment type="subcellular location">
    <subcellularLocation>
        <location evidence="1">Cell membrane</location>
        <topology evidence="1">Multi-pass membrane protein</topology>
    </subcellularLocation>
</comment>
<feature type="transmembrane region" description="Helical" evidence="12">
    <location>
        <begin position="256"/>
        <end position="274"/>
    </location>
</feature>
<dbReference type="PANTHER" id="PTHR43294">
    <property type="entry name" value="SODIUM/POTASSIUM-TRANSPORTING ATPASE SUBUNIT ALPHA"/>
    <property type="match status" value="1"/>
</dbReference>
<feature type="transmembrane region" description="Helical" evidence="12">
    <location>
        <begin position="859"/>
        <end position="879"/>
    </location>
</feature>
<sequence>MTLPRPPPAGNGNPPWHALPVGDALACHGVDANNGLTQEEAAARLERDGPNRLSVQPGRSALQRFLNQLTEPLVLVLIGSGVVTAGLGEWIDSSVIFGVVIVNAVIGFLQEGKAEAALAALARAVATEVTVLRDGRRRRMDAVHLVPGDVVWLSAGDKVPADLRLISGKQLRTVEAALTGEAAPTDKHFDPLPADTLLADRRNMAYAGTTVVAGQGQGLVIGTADATETGRISGLIAGAPEIATPLTKKMAEFAGLLLWVILGLAALTFVIGVWRGESMAAMMVAAVALAVGAIPEGLPAAMSITLAIGVSRMAKRRAIIRHLPAVESLGSTTVICSDKTGTLTENAMTVTEIWAGGEAFGVSGQGYKPEGELRLRGEIAVPPAPTLGDAVSGSAGDMALGTALRETLLAGALCNDAALYHEHRQWQITGDPTEAALLVVARKGGLDETTLHNVFPRRDELPFDSARQTMATLHAIEGRSMVYAKGAIEKLLPACRNMLAADGSEAPLDTAALEASAALMATRGLRVLALARRQLAAGDELTEAAISAGMVLVGLVGMIDPPRVRAVGAVRTCHAAGIRVKMITGDHAETARAIAGQIGIVKAGDAATVLTGRDLARLDDEALKAAARNVDVFARVEPEQKLRLVRALQAQGEVVAMTGDGVNDAPALKQADIGIAMGMGGTDVAKEAAAMVLTDDNFATIEAAVEEGRGIYDNLVKFITWTLPTNFGEGLVILAAIVAGVTLPITPLQILWINMTTAVLLGLPLAFEPAERGIMHRPPRPPGAPVLDAVLIERVVLVGILMLAGAFGMFLLAGERGQSMAEARTIAMNVFVAIEIVYLFNCRSLRLPVTAVAAFSNPWVWAGAGLQLVLQMAITYWAPLNNAFATAPIDLRAWGEISLIALVAMGIIELEKRWRGAAG</sequence>
<protein>
    <submittedName>
        <fullName evidence="14">ATPase, E1-E2 type</fullName>
    </submittedName>
</protein>
<dbReference type="GO" id="GO:0006883">
    <property type="term" value="P:intracellular sodium ion homeostasis"/>
    <property type="evidence" value="ECO:0007669"/>
    <property type="project" value="TreeGrafter"/>
</dbReference>
<dbReference type="STRING" id="1223802.SUTH_03093"/>
<dbReference type="InterPro" id="IPR036412">
    <property type="entry name" value="HAD-like_sf"/>
</dbReference>
<dbReference type="InterPro" id="IPR023299">
    <property type="entry name" value="ATPase_P-typ_cyto_dom_N"/>
</dbReference>
<evidence type="ECO:0000313" key="15">
    <source>
        <dbReference type="Proteomes" id="UP000031637"/>
    </source>
</evidence>
<organism evidence="14 15">
    <name type="scientific">Sulfuritalea hydrogenivorans sk43H</name>
    <dbReference type="NCBI Taxonomy" id="1223802"/>
    <lineage>
        <taxon>Bacteria</taxon>
        <taxon>Pseudomonadati</taxon>
        <taxon>Pseudomonadota</taxon>
        <taxon>Betaproteobacteria</taxon>
        <taxon>Nitrosomonadales</taxon>
        <taxon>Sterolibacteriaceae</taxon>
        <taxon>Sulfuritalea</taxon>
    </lineage>
</organism>
<evidence type="ECO:0000256" key="11">
    <source>
        <dbReference type="ARBA" id="ARBA00023136"/>
    </source>
</evidence>
<feature type="transmembrane region" description="Helical" evidence="12">
    <location>
        <begin position="826"/>
        <end position="847"/>
    </location>
</feature>
<keyword evidence="11 12" id="KW-0472">Membrane</keyword>
<evidence type="ECO:0000256" key="8">
    <source>
        <dbReference type="ARBA" id="ARBA00022842"/>
    </source>
</evidence>
<dbReference type="RefSeq" id="WP_041100474.1">
    <property type="nucleotide sequence ID" value="NZ_AP012547.1"/>
</dbReference>
<dbReference type="GO" id="GO:0036376">
    <property type="term" value="P:sodium ion export across plasma membrane"/>
    <property type="evidence" value="ECO:0007669"/>
    <property type="project" value="TreeGrafter"/>
</dbReference>
<dbReference type="FunFam" id="2.70.150.10:FF:000160">
    <property type="entry name" value="Sarcoplasmic/endoplasmic reticulum calcium ATPase 1"/>
    <property type="match status" value="1"/>
</dbReference>